<organism evidence="3">
    <name type="scientific">marine sediment metagenome</name>
    <dbReference type="NCBI Taxonomy" id="412755"/>
    <lineage>
        <taxon>unclassified sequences</taxon>
        <taxon>metagenomes</taxon>
        <taxon>ecological metagenomes</taxon>
    </lineage>
</organism>
<evidence type="ECO:0008006" key="4">
    <source>
        <dbReference type="Google" id="ProtNLM"/>
    </source>
</evidence>
<reference evidence="3" key="1">
    <citation type="journal article" date="2014" name="Front. Microbiol.">
        <title>High frequency of phylogenetically diverse reductive dehalogenase-homologous genes in deep subseafloor sedimentary metagenomes.</title>
        <authorList>
            <person name="Kawai M."/>
            <person name="Futagami T."/>
            <person name="Toyoda A."/>
            <person name="Takaki Y."/>
            <person name="Nishi S."/>
            <person name="Hori S."/>
            <person name="Arai W."/>
            <person name="Tsubouchi T."/>
            <person name="Morono Y."/>
            <person name="Uchiyama I."/>
            <person name="Ito T."/>
            <person name="Fujiyama A."/>
            <person name="Inagaki F."/>
            <person name="Takami H."/>
        </authorList>
    </citation>
    <scope>NUCLEOTIDE SEQUENCE</scope>
    <source>
        <strain evidence="3">Expedition CK06-06</strain>
    </source>
</reference>
<keyword evidence="2" id="KW-0560">Oxidoreductase</keyword>
<dbReference type="EMBL" id="BARS01051486">
    <property type="protein sequence ID" value="GAG45871.1"/>
    <property type="molecule type" value="Genomic_DNA"/>
</dbReference>
<proteinExistence type="inferred from homology"/>
<name>X0ZBU1_9ZZZZ</name>
<dbReference type="AlphaFoldDB" id="X0ZBU1"/>
<gene>
    <name evidence="3" type="ORF">S01H1_76685</name>
</gene>
<dbReference type="Pfam" id="PF00106">
    <property type="entry name" value="adh_short"/>
    <property type="match status" value="1"/>
</dbReference>
<dbReference type="SUPFAM" id="SSF51735">
    <property type="entry name" value="NAD(P)-binding Rossmann-fold domains"/>
    <property type="match status" value="1"/>
</dbReference>
<comment type="caution">
    <text evidence="3">The sequence shown here is derived from an EMBL/GenBank/DDBJ whole genome shotgun (WGS) entry which is preliminary data.</text>
</comment>
<sequence length="43" mass="4456">MTLKDMKAIVTGGSLGIGAAIARELARQGASVAINYRKHDAEA</sequence>
<comment type="similarity">
    <text evidence="1">Belongs to the short-chain dehydrogenases/reductases (SDR) family.</text>
</comment>
<protein>
    <recommendedName>
        <fullName evidence="4">Short-chain dehydrogenase/reductase SDR</fullName>
    </recommendedName>
</protein>
<evidence type="ECO:0000313" key="3">
    <source>
        <dbReference type="EMBL" id="GAG45871.1"/>
    </source>
</evidence>
<accession>X0ZBU1</accession>
<dbReference type="PANTHER" id="PTHR48107">
    <property type="entry name" value="NADPH-DEPENDENT ALDEHYDE REDUCTASE-LIKE PROTEIN, CHLOROPLASTIC-RELATED"/>
    <property type="match status" value="1"/>
</dbReference>
<evidence type="ECO:0000256" key="2">
    <source>
        <dbReference type="ARBA" id="ARBA00023002"/>
    </source>
</evidence>
<dbReference type="InterPro" id="IPR036291">
    <property type="entry name" value="NAD(P)-bd_dom_sf"/>
</dbReference>
<dbReference type="Gene3D" id="3.40.50.720">
    <property type="entry name" value="NAD(P)-binding Rossmann-like Domain"/>
    <property type="match status" value="1"/>
</dbReference>
<dbReference type="GO" id="GO:0016614">
    <property type="term" value="F:oxidoreductase activity, acting on CH-OH group of donors"/>
    <property type="evidence" value="ECO:0007669"/>
    <property type="project" value="UniProtKB-ARBA"/>
</dbReference>
<evidence type="ECO:0000256" key="1">
    <source>
        <dbReference type="ARBA" id="ARBA00006484"/>
    </source>
</evidence>
<dbReference type="InterPro" id="IPR002347">
    <property type="entry name" value="SDR_fam"/>
</dbReference>
<feature type="non-terminal residue" evidence="3">
    <location>
        <position position="43"/>
    </location>
</feature>